<evidence type="ECO:0000313" key="8">
    <source>
        <dbReference type="Proteomes" id="UP000077763"/>
    </source>
</evidence>
<name>A0A177M5B2_METMH</name>
<keyword evidence="4 5" id="KW-0472">Membrane</keyword>
<dbReference type="GO" id="GO:0030255">
    <property type="term" value="P:protein secretion by the type IV secretion system"/>
    <property type="evidence" value="ECO:0007669"/>
    <property type="project" value="InterPro"/>
</dbReference>
<sequence length="240" mass="27030">MKRDPKLDAYLAEASTWEANKLRDAMKQIKFQRWTIVGLIAIAVSLSWAIKGLTPLKTTQPYVVRVDSSTGIVDVVPIYNGEAELSELTTRHLLTHYQIARERYFYAIAETDYEMVGAFNNAKTNDEWALAWLETNPESPLVKYKDGTTVTVHVKGITFLEPDSGARDTAQIRFTTETRKGGNGAPQITHWLSTIKYAYGEPSKNDKERSLNPMGLRITSYHKEPEVIADQPHTLNGGKQ</sequence>
<dbReference type="RefSeq" id="WP_064037741.1">
    <property type="nucleotide sequence ID" value="NZ_LUUH01000074.1"/>
</dbReference>
<dbReference type="SUPFAM" id="SSF54427">
    <property type="entry name" value="NTF2-like"/>
    <property type="match status" value="1"/>
</dbReference>
<evidence type="ECO:0000256" key="1">
    <source>
        <dbReference type="ARBA" id="ARBA00004167"/>
    </source>
</evidence>
<dbReference type="InterPro" id="IPR032710">
    <property type="entry name" value="NTF2-like_dom_sf"/>
</dbReference>
<dbReference type="GO" id="GO:0016020">
    <property type="term" value="C:membrane"/>
    <property type="evidence" value="ECO:0007669"/>
    <property type="project" value="UniProtKB-SubCell"/>
</dbReference>
<dbReference type="InterPro" id="IPR026264">
    <property type="entry name" value="VirB8/PtlE"/>
</dbReference>
<dbReference type="Proteomes" id="UP000077763">
    <property type="component" value="Unassembled WGS sequence"/>
</dbReference>
<evidence type="ECO:0000256" key="3">
    <source>
        <dbReference type="ARBA" id="ARBA00022989"/>
    </source>
</evidence>
<dbReference type="InterPro" id="IPR007430">
    <property type="entry name" value="VirB8"/>
</dbReference>
<dbReference type="CDD" id="cd16424">
    <property type="entry name" value="VirB8"/>
    <property type="match status" value="1"/>
</dbReference>
<organism evidence="7 8">
    <name type="scientific">Methylomonas methanica</name>
    <dbReference type="NCBI Taxonomy" id="421"/>
    <lineage>
        <taxon>Bacteria</taxon>
        <taxon>Pseudomonadati</taxon>
        <taxon>Pseudomonadota</taxon>
        <taxon>Gammaproteobacteria</taxon>
        <taxon>Methylococcales</taxon>
        <taxon>Methylococcaceae</taxon>
        <taxon>Methylomonas</taxon>
    </lineage>
</organism>
<evidence type="ECO:0000256" key="2">
    <source>
        <dbReference type="ARBA" id="ARBA00022692"/>
    </source>
</evidence>
<protein>
    <recommendedName>
        <fullName evidence="6">Bacterial virulence protein VirB8 domain-containing protein</fullName>
    </recommendedName>
</protein>
<dbReference type="Pfam" id="PF04335">
    <property type="entry name" value="VirB8"/>
    <property type="match status" value="1"/>
</dbReference>
<dbReference type="EMBL" id="LUUH01000074">
    <property type="protein sequence ID" value="OAI00907.1"/>
    <property type="molecule type" value="Genomic_DNA"/>
</dbReference>
<gene>
    <name evidence="7" type="ORF">A1353_19045</name>
</gene>
<accession>A0A177M5B2</accession>
<evidence type="ECO:0000313" key="7">
    <source>
        <dbReference type="EMBL" id="OAI00907.1"/>
    </source>
</evidence>
<feature type="domain" description="Bacterial virulence protein VirB8" evidence="6">
    <location>
        <begin position="14"/>
        <end position="224"/>
    </location>
</feature>
<keyword evidence="3 5" id="KW-1133">Transmembrane helix</keyword>
<dbReference type="Gene3D" id="3.10.450.230">
    <property type="entry name" value="VirB8 protein"/>
    <property type="match status" value="1"/>
</dbReference>
<comment type="subcellular location">
    <subcellularLocation>
        <location evidence="1">Membrane</location>
        <topology evidence="1">Single-pass membrane protein</topology>
    </subcellularLocation>
</comment>
<dbReference type="AlphaFoldDB" id="A0A177M5B2"/>
<reference evidence="8" key="1">
    <citation type="submission" date="2016-03" db="EMBL/GenBank/DDBJ databases">
        <authorList>
            <person name="Heylen K."/>
            <person name="De Vos P."/>
            <person name="Vekeman B."/>
        </authorList>
    </citation>
    <scope>NUCLEOTIDE SEQUENCE [LARGE SCALE GENOMIC DNA]</scope>
    <source>
        <strain evidence="8">R-45371</strain>
    </source>
</reference>
<evidence type="ECO:0000259" key="6">
    <source>
        <dbReference type="Pfam" id="PF04335"/>
    </source>
</evidence>
<proteinExistence type="predicted"/>
<evidence type="ECO:0000256" key="5">
    <source>
        <dbReference type="SAM" id="Phobius"/>
    </source>
</evidence>
<comment type="caution">
    <text evidence="7">The sequence shown here is derived from an EMBL/GenBank/DDBJ whole genome shotgun (WGS) entry which is preliminary data.</text>
</comment>
<evidence type="ECO:0000256" key="4">
    <source>
        <dbReference type="ARBA" id="ARBA00023136"/>
    </source>
</evidence>
<dbReference type="PIRSF" id="PIRSF003299">
    <property type="entry name" value="VirB8_PtlE"/>
    <property type="match status" value="1"/>
</dbReference>
<feature type="transmembrane region" description="Helical" evidence="5">
    <location>
        <begin position="31"/>
        <end position="50"/>
    </location>
</feature>
<keyword evidence="2 5" id="KW-0812">Transmembrane</keyword>